<dbReference type="Proteomes" id="UP000326380">
    <property type="component" value="Unassembled WGS sequence"/>
</dbReference>
<dbReference type="GO" id="GO:0016740">
    <property type="term" value="F:transferase activity"/>
    <property type="evidence" value="ECO:0007669"/>
    <property type="project" value="UniProtKB-KW"/>
</dbReference>
<sequence>MPGFMRCGLKLLVGFAGWMSSVLFGFSPAFGQSNAEVAAVLQRVLVADSSQAELRPVRRFYAALNFAPAWTSPAGWLPLSADALRLLTRAPEFGLLPAEYELPALLHLTDSLQCPGASAATRLVQRVRCELLFTKALLNLGQHLQKGRLAEQPFTTGTTVPPDPDAANMLLRARRSGSVAASLLALQPTGRSYVRLLWAWQHLLRTDTAAARRLRPTVAINLERLRWEPAADSLYVVVNIPSYTLQVVRGPQVVRSFRVIVGETPTPTPELYSHIRFFETSPEWRVPHSIAVGEMLPRLRRNPGYLGANNFLLYDRQGKVVNPRSIKWQTVTPETFVYSIRQIACCDNALGNVVFRFPNPHDIFVHDTPTRELFNKRSRALSHGCIRLEKPLQLASFLLRRDYGSKAQSRIDLMWDSVYSGYGKFFPLRNPVPIVVRYVTCEADGPQLRLLPDVYGRDEALQKRFFDVPTASPLVSVGN</sequence>
<evidence type="ECO:0000256" key="4">
    <source>
        <dbReference type="ARBA" id="ARBA00022960"/>
    </source>
</evidence>
<keyword evidence="10" id="KW-1185">Reference proteome</keyword>
<evidence type="ECO:0000256" key="3">
    <source>
        <dbReference type="ARBA" id="ARBA00022679"/>
    </source>
</evidence>
<dbReference type="RefSeq" id="WP_151077512.1">
    <property type="nucleotide sequence ID" value="NZ_CP047647.1"/>
</dbReference>
<reference evidence="9 10" key="1">
    <citation type="submission" date="2019-09" db="EMBL/GenBank/DDBJ databases">
        <title>Genome sequence of Hymenobacter sp. M3.</title>
        <authorList>
            <person name="Srinivasan S."/>
        </authorList>
    </citation>
    <scope>NUCLEOTIDE SEQUENCE [LARGE SCALE GENOMIC DNA]</scope>
    <source>
        <strain evidence="9 10">M3</strain>
    </source>
</reference>
<feature type="domain" description="L,D-TPase catalytic" evidence="8">
    <location>
        <begin position="234"/>
        <end position="414"/>
    </location>
</feature>
<accession>A0AA88FT59</accession>
<name>A0AA88FT59_9BACT</name>
<dbReference type="Pfam" id="PF03734">
    <property type="entry name" value="YkuD"/>
    <property type="match status" value="1"/>
</dbReference>
<dbReference type="InterPro" id="IPR005490">
    <property type="entry name" value="LD_TPept_cat_dom"/>
</dbReference>
<dbReference type="EMBL" id="VTWU01000001">
    <property type="protein sequence ID" value="KAA9339810.1"/>
    <property type="molecule type" value="Genomic_DNA"/>
</dbReference>
<evidence type="ECO:0000256" key="7">
    <source>
        <dbReference type="PROSITE-ProRule" id="PRU01373"/>
    </source>
</evidence>
<comment type="caution">
    <text evidence="9">The sequence shown here is derived from an EMBL/GenBank/DDBJ whole genome shotgun (WGS) entry which is preliminary data.</text>
</comment>
<dbReference type="SUPFAM" id="SSF141523">
    <property type="entry name" value="L,D-transpeptidase catalytic domain-like"/>
    <property type="match status" value="1"/>
</dbReference>
<keyword evidence="3" id="KW-0808">Transferase</keyword>
<feature type="active site" description="Nucleophile" evidence="7">
    <location>
        <position position="385"/>
    </location>
</feature>
<dbReference type="GO" id="GO:0004180">
    <property type="term" value="F:carboxypeptidase activity"/>
    <property type="evidence" value="ECO:0007669"/>
    <property type="project" value="UniProtKB-ARBA"/>
</dbReference>
<evidence type="ECO:0000313" key="10">
    <source>
        <dbReference type="Proteomes" id="UP000326380"/>
    </source>
</evidence>
<evidence type="ECO:0000256" key="1">
    <source>
        <dbReference type="ARBA" id="ARBA00004752"/>
    </source>
</evidence>
<dbReference type="GO" id="GO:0008360">
    <property type="term" value="P:regulation of cell shape"/>
    <property type="evidence" value="ECO:0007669"/>
    <property type="project" value="UniProtKB-UniRule"/>
</dbReference>
<keyword evidence="6 7" id="KW-0961">Cell wall biogenesis/degradation</keyword>
<proteinExistence type="inferred from homology"/>
<evidence type="ECO:0000259" key="8">
    <source>
        <dbReference type="PROSITE" id="PS52029"/>
    </source>
</evidence>
<gene>
    <name evidence="9" type="ORF">F0P96_04115</name>
</gene>
<dbReference type="PANTHER" id="PTHR41533:SF2">
    <property type="entry name" value="BLR7131 PROTEIN"/>
    <property type="match status" value="1"/>
</dbReference>
<protein>
    <submittedName>
        <fullName evidence="9">L,D-transpeptidase family protein</fullName>
    </submittedName>
</protein>
<keyword evidence="4 7" id="KW-0133">Cell shape</keyword>
<dbReference type="CDD" id="cd16913">
    <property type="entry name" value="YkuD_like"/>
    <property type="match status" value="1"/>
</dbReference>
<comment type="pathway">
    <text evidence="1 7">Cell wall biogenesis; peptidoglycan biosynthesis.</text>
</comment>
<keyword evidence="5 7" id="KW-0573">Peptidoglycan synthesis</keyword>
<dbReference type="InterPro" id="IPR038063">
    <property type="entry name" value="Transpep_catalytic_dom"/>
</dbReference>
<dbReference type="AlphaFoldDB" id="A0AA88FT59"/>
<dbReference type="InterPro" id="IPR052905">
    <property type="entry name" value="LD-transpeptidase_YkuD-like"/>
</dbReference>
<dbReference type="Pfam" id="PF20142">
    <property type="entry name" value="Scaffold"/>
    <property type="match status" value="1"/>
</dbReference>
<evidence type="ECO:0000256" key="5">
    <source>
        <dbReference type="ARBA" id="ARBA00022984"/>
    </source>
</evidence>
<dbReference type="GO" id="GO:0071555">
    <property type="term" value="P:cell wall organization"/>
    <property type="evidence" value="ECO:0007669"/>
    <property type="project" value="UniProtKB-UniRule"/>
</dbReference>
<feature type="active site" description="Proton donor/acceptor" evidence="7">
    <location>
        <position position="366"/>
    </location>
</feature>
<evidence type="ECO:0000256" key="2">
    <source>
        <dbReference type="ARBA" id="ARBA00005992"/>
    </source>
</evidence>
<evidence type="ECO:0000313" key="9">
    <source>
        <dbReference type="EMBL" id="KAA9339810.1"/>
    </source>
</evidence>
<dbReference type="GO" id="GO:0009252">
    <property type="term" value="P:peptidoglycan biosynthetic process"/>
    <property type="evidence" value="ECO:0007669"/>
    <property type="project" value="UniProtKB-KW"/>
</dbReference>
<dbReference type="PROSITE" id="PS52029">
    <property type="entry name" value="LD_TPASE"/>
    <property type="match status" value="1"/>
</dbReference>
<dbReference type="PANTHER" id="PTHR41533">
    <property type="entry name" value="L,D-TRANSPEPTIDASE HI_1667-RELATED"/>
    <property type="match status" value="1"/>
</dbReference>
<dbReference type="Gene3D" id="2.40.440.10">
    <property type="entry name" value="L,D-transpeptidase catalytic domain-like"/>
    <property type="match status" value="1"/>
</dbReference>
<comment type="similarity">
    <text evidence="2">Belongs to the YkuD family.</text>
</comment>
<evidence type="ECO:0000256" key="6">
    <source>
        <dbReference type="ARBA" id="ARBA00023316"/>
    </source>
</evidence>
<organism evidence="9 10">
    <name type="scientific">Hymenobacter busanensis</name>
    <dbReference type="NCBI Taxonomy" id="2607656"/>
    <lineage>
        <taxon>Bacteria</taxon>
        <taxon>Pseudomonadati</taxon>
        <taxon>Bacteroidota</taxon>
        <taxon>Cytophagia</taxon>
        <taxon>Cytophagales</taxon>
        <taxon>Hymenobacteraceae</taxon>
        <taxon>Hymenobacter</taxon>
    </lineage>
</organism>
<dbReference type="InterPro" id="IPR045380">
    <property type="entry name" value="LD_TPept_scaffold_dom"/>
</dbReference>